<keyword evidence="1" id="KW-1133">Transmembrane helix</keyword>
<organism evidence="2 3">
    <name type="scientific">Paenibacillus mellifer</name>
    <dbReference type="NCBI Taxonomy" id="2937794"/>
    <lineage>
        <taxon>Bacteria</taxon>
        <taxon>Bacillati</taxon>
        <taxon>Bacillota</taxon>
        <taxon>Bacilli</taxon>
        <taxon>Bacillales</taxon>
        <taxon>Paenibacillaceae</taxon>
        <taxon>Paenibacillus</taxon>
    </lineage>
</organism>
<name>A0A9X1Y1Z3_9BACL</name>
<comment type="caution">
    <text evidence="2">The sequence shown here is derived from an EMBL/GenBank/DDBJ whole genome shotgun (WGS) entry which is preliminary data.</text>
</comment>
<keyword evidence="1" id="KW-0472">Membrane</keyword>
<proteinExistence type="predicted"/>
<gene>
    <name evidence="2" type="ORF">M0651_22260</name>
</gene>
<feature type="transmembrane region" description="Helical" evidence="1">
    <location>
        <begin position="6"/>
        <end position="24"/>
    </location>
</feature>
<evidence type="ECO:0000256" key="1">
    <source>
        <dbReference type="SAM" id="Phobius"/>
    </source>
</evidence>
<dbReference type="Pfam" id="PF06541">
    <property type="entry name" value="ABC_trans_CmpB"/>
    <property type="match status" value="1"/>
</dbReference>
<dbReference type="EMBL" id="JALPRK010000032">
    <property type="protein sequence ID" value="MCK8489900.1"/>
    <property type="molecule type" value="Genomic_DNA"/>
</dbReference>
<accession>A0A9X1Y1Z3</accession>
<dbReference type="Proteomes" id="UP001139534">
    <property type="component" value="Unassembled WGS sequence"/>
</dbReference>
<evidence type="ECO:0000313" key="2">
    <source>
        <dbReference type="EMBL" id="MCK8489900.1"/>
    </source>
</evidence>
<keyword evidence="1" id="KW-0812">Transmembrane</keyword>
<sequence length="181" mass="20455">MTTGELGFYFLLYSLFGWLLENVYSLFTQGVFWKEGFLKGPFKPMYGVAPLLLLLFLQEGVGAQSLLGALLCLIIPTIVEGVSGYVLFMMFGRRWWDYTGLRFQLGGHVCLRFSLYWGLLSALMLKVLHPLVEQAYRSISSVWSVAGPLLLLLLAADLVWTCLTRRREFRGSLILTPSGDE</sequence>
<feature type="transmembrane region" description="Helical" evidence="1">
    <location>
        <begin position="67"/>
        <end position="88"/>
    </location>
</feature>
<feature type="transmembrane region" description="Helical" evidence="1">
    <location>
        <begin position="141"/>
        <end position="163"/>
    </location>
</feature>
<feature type="transmembrane region" description="Helical" evidence="1">
    <location>
        <begin position="109"/>
        <end position="129"/>
    </location>
</feature>
<reference evidence="2" key="1">
    <citation type="submission" date="2022-04" db="EMBL/GenBank/DDBJ databases">
        <authorList>
            <person name="Seo M.-J."/>
        </authorList>
    </citation>
    <scope>NUCLEOTIDE SEQUENCE</scope>
    <source>
        <strain evidence="2">MBLB2552</strain>
    </source>
</reference>
<dbReference type="RefSeq" id="WP_248553881.1">
    <property type="nucleotide sequence ID" value="NZ_JALPRK010000032.1"/>
</dbReference>
<protein>
    <submittedName>
        <fullName evidence="2">ABC transporter permease</fullName>
    </submittedName>
</protein>
<dbReference type="InterPro" id="IPR010540">
    <property type="entry name" value="CmpB_TMEM229"/>
</dbReference>
<evidence type="ECO:0000313" key="3">
    <source>
        <dbReference type="Proteomes" id="UP001139534"/>
    </source>
</evidence>
<keyword evidence="3" id="KW-1185">Reference proteome</keyword>
<dbReference type="AlphaFoldDB" id="A0A9X1Y1Z3"/>